<gene>
    <name evidence="2" type="ORF">MA16_Dca008524</name>
</gene>
<dbReference type="CDD" id="cd02440">
    <property type="entry name" value="AdoMet_MTases"/>
    <property type="match status" value="1"/>
</dbReference>
<dbReference type="InterPro" id="IPR013216">
    <property type="entry name" value="Methyltransf_11"/>
</dbReference>
<dbReference type="SUPFAM" id="SSF53335">
    <property type="entry name" value="S-adenosyl-L-methionine-dependent methyltransferases"/>
    <property type="match status" value="1"/>
</dbReference>
<name>A0A2I0XHP3_9ASPA</name>
<dbReference type="Proteomes" id="UP000233837">
    <property type="component" value="Unassembled WGS sequence"/>
</dbReference>
<dbReference type="EMBL" id="KZ501875">
    <property type="protein sequence ID" value="PKU87428.1"/>
    <property type="molecule type" value="Genomic_DNA"/>
</dbReference>
<dbReference type="STRING" id="906689.A0A2I0XHP3"/>
<evidence type="ECO:0000313" key="3">
    <source>
        <dbReference type="Proteomes" id="UP000233837"/>
    </source>
</evidence>
<feature type="domain" description="Methyltransferase type 11" evidence="1">
    <location>
        <begin position="62"/>
        <end position="158"/>
    </location>
</feature>
<organism evidence="2 3">
    <name type="scientific">Dendrobium catenatum</name>
    <dbReference type="NCBI Taxonomy" id="906689"/>
    <lineage>
        <taxon>Eukaryota</taxon>
        <taxon>Viridiplantae</taxon>
        <taxon>Streptophyta</taxon>
        <taxon>Embryophyta</taxon>
        <taxon>Tracheophyta</taxon>
        <taxon>Spermatophyta</taxon>
        <taxon>Magnoliopsida</taxon>
        <taxon>Liliopsida</taxon>
        <taxon>Asparagales</taxon>
        <taxon>Orchidaceae</taxon>
        <taxon>Epidendroideae</taxon>
        <taxon>Malaxideae</taxon>
        <taxon>Dendrobiinae</taxon>
        <taxon>Dendrobium</taxon>
    </lineage>
</organism>
<dbReference type="Pfam" id="PF08241">
    <property type="entry name" value="Methyltransf_11"/>
    <property type="match status" value="1"/>
</dbReference>
<keyword evidence="3" id="KW-1185">Reference proteome</keyword>
<evidence type="ECO:0000259" key="1">
    <source>
        <dbReference type="Pfam" id="PF08241"/>
    </source>
</evidence>
<accession>A0A2I0XHP3</accession>
<sequence>MASDGSQPIFVCSIIRARKQKMSDLYRNADQVKFYASTRPTYPPELFHFVASKAPSRQLAWDAGTGSGQAAVSLSSLFDSVVATDSSPEQISQAPTHHSNIRFVVTPPSLSLADLHRLVAPPGSVDLITVATALHWFDIPAFFEQARSVLRRPGGVLAAWCYDSIVLCDGGRVEEIYRRLMEATWPYVVEDIRAIAHGGYAGVEFPFEAVEGVEEGTAPVRRFAVEKEMGVEGLISFLKSGTGYQRARAAGVELVTEEVLDEMKKACEEDGEEVKKVKFPISLRIGRMGSR</sequence>
<dbReference type="GO" id="GO:0008757">
    <property type="term" value="F:S-adenosylmethionine-dependent methyltransferase activity"/>
    <property type="evidence" value="ECO:0007669"/>
    <property type="project" value="InterPro"/>
</dbReference>
<dbReference type="PANTHER" id="PTHR45180:SF1">
    <property type="entry name" value="OS01G0307686 PROTEIN"/>
    <property type="match status" value="1"/>
</dbReference>
<dbReference type="PANTHER" id="PTHR45180">
    <property type="entry name" value="OS01G0307686 PROTEIN"/>
    <property type="match status" value="1"/>
</dbReference>
<proteinExistence type="predicted"/>
<dbReference type="Gene3D" id="3.40.50.150">
    <property type="entry name" value="Vaccinia Virus protein VP39"/>
    <property type="match status" value="1"/>
</dbReference>
<evidence type="ECO:0000313" key="2">
    <source>
        <dbReference type="EMBL" id="PKU87428.1"/>
    </source>
</evidence>
<reference evidence="2 3" key="2">
    <citation type="journal article" date="2017" name="Nature">
        <title>The Apostasia genome and the evolution of orchids.</title>
        <authorList>
            <person name="Zhang G.Q."/>
            <person name="Liu K.W."/>
            <person name="Li Z."/>
            <person name="Lohaus R."/>
            <person name="Hsiao Y.Y."/>
            <person name="Niu S.C."/>
            <person name="Wang J.Y."/>
            <person name="Lin Y.C."/>
            <person name="Xu Q."/>
            <person name="Chen L.J."/>
            <person name="Yoshida K."/>
            <person name="Fujiwara S."/>
            <person name="Wang Z.W."/>
            <person name="Zhang Y.Q."/>
            <person name="Mitsuda N."/>
            <person name="Wang M."/>
            <person name="Liu G.H."/>
            <person name="Pecoraro L."/>
            <person name="Huang H.X."/>
            <person name="Xiao X.J."/>
            <person name="Lin M."/>
            <person name="Wu X.Y."/>
            <person name="Wu W.L."/>
            <person name="Chen Y.Y."/>
            <person name="Chang S.B."/>
            <person name="Sakamoto S."/>
            <person name="Ohme-Takagi M."/>
            <person name="Yagi M."/>
            <person name="Zeng S.J."/>
            <person name="Shen C.Y."/>
            <person name="Yeh C.M."/>
            <person name="Luo Y.B."/>
            <person name="Tsai W.C."/>
            <person name="Van de Peer Y."/>
            <person name="Liu Z.J."/>
        </authorList>
    </citation>
    <scope>NUCLEOTIDE SEQUENCE [LARGE SCALE GENOMIC DNA]</scope>
    <source>
        <tissue evidence="2">The whole plant</tissue>
    </source>
</reference>
<dbReference type="OrthoDB" id="10027013at2759"/>
<dbReference type="AlphaFoldDB" id="A0A2I0XHP3"/>
<dbReference type="InterPro" id="IPR029063">
    <property type="entry name" value="SAM-dependent_MTases_sf"/>
</dbReference>
<protein>
    <recommendedName>
        <fullName evidence="1">Methyltransferase type 11 domain-containing protein</fullName>
    </recommendedName>
</protein>
<reference evidence="2 3" key="1">
    <citation type="journal article" date="2016" name="Sci. Rep.">
        <title>The Dendrobium catenatum Lindl. genome sequence provides insights into polysaccharide synthase, floral development and adaptive evolution.</title>
        <authorList>
            <person name="Zhang G.Q."/>
            <person name="Xu Q."/>
            <person name="Bian C."/>
            <person name="Tsai W.C."/>
            <person name="Yeh C.M."/>
            <person name="Liu K.W."/>
            <person name="Yoshida K."/>
            <person name="Zhang L.S."/>
            <person name="Chang S.B."/>
            <person name="Chen F."/>
            <person name="Shi Y."/>
            <person name="Su Y.Y."/>
            <person name="Zhang Y.Q."/>
            <person name="Chen L.J."/>
            <person name="Yin Y."/>
            <person name="Lin M."/>
            <person name="Huang H."/>
            <person name="Deng H."/>
            <person name="Wang Z.W."/>
            <person name="Zhu S.L."/>
            <person name="Zhao X."/>
            <person name="Deng C."/>
            <person name="Niu S.C."/>
            <person name="Huang J."/>
            <person name="Wang M."/>
            <person name="Liu G.H."/>
            <person name="Yang H.J."/>
            <person name="Xiao X.J."/>
            <person name="Hsiao Y.Y."/>
            <person name="Wu W.L."/>
            <person name="Chen Y.Y."/>
            <person name="Mitsuda N."/>
            <person name="Ohme-Takagi M."/>
            <person name="Luo Y.B."/>
            <person name="Van de Peer Y."/>
            <person name="Liu Z.J."/>
        </authorList>
    </citation>
    <scope>NUCLEOTIDE SEQUENCE [LARGE SCALE GENOMIC DNA]</scope>
    <source>
        <tissue evidence="2">The whole plant</tissue>
    </source>
</reference>